<reference evidence="2" key="1">
    <citation type="submission" date="2015-02" db="EMBL/GenBank/DDBJ databases">
        <authorList>
            <person name="Chooi Y.-H."/>
        </authorList>
    </citation>
    <scope>NUCLEOTIDE SEQUENCE [LARGE SCALE GENOMIC DNA]</scope>
    <source>
        <strain evidence="2">strain Y</strain>
    </source>
</reference>
<gene>
    <name evidence="1" type="ORF">YBN1229_v1_0649</name>
</gene>
<dbReference type="AlphaFoldDB" id="A0A0D6JC80"/>
<evidence type="ECO:0000313" key="2">
    <source>
        <dbReference type="Proteomes" id="UP000033187"/>
    </source>
</evidence>
<proteinExistence type="predicted"/>
<dbReference type="Proteomes" id="UP000033187">
    <property type="component" value="Chromosome 1"/>
</dbReference>
<sequence>MLGFEFGGGREWGIADSRVIIIGLTQEGLEKIIVLFYAAAVADADDGQLE</sequence>
<keyword evidence="2" id="KW-1185">Reference proteome</keyword>
<organism evidence="1 2">
    <name type="scientific">Candidatus Filomicrobium marinum</name>
    <dbReference type="NCBI Taxonomy" id="1608628"/>
    <lineage>
        <taxon>Bacteria</taxon>
        <taxon>Pseudomonadati</taxon>
        <taxon>Pseudomonadota</taxon>
        <taxon>Alphaproteobacteria</taxon>
        <taxon>Hyphomicrobiales</taxon>
        <taxon>Hyphomicrobiaceae</taxon>
        <taxon>Filomicrobium</taxon>
    </lineage>
</organism>
<accession>A0A0D6JC80</accession>
<protein>
    <submittedName>
        <fullName evidence="1">Uncharacterized protein</fullName>
    </submittedName>
</protein>
<dbReference type="KEGG" id="fil:BN1229_v1_0645"/>
<name>A0A0D6JC80_9HYPH</name>
<evidence type="ECO:0000313" key="1">
    <source>
        <dbReference type="EMBL" id="CPR16100.1"/>
    </source>
</evidence>
<dbReference type="EMBL" id="LN829119">
    <property type="protein sequence ID" value="CPR16100.1"/>
    <property type="molecule type" value="Genomic_DNA"/>
</dbReference>
<dbReference type="KEGG" id="fiy:BN1229_v1_0649"/>